<evidence type="ECO:0000256" key="2">
    <source>
        <dbReference type="SAM" id="SignalP"/>
    </source>
</evidence>
<feature type="region of interest" description="Disordered" evidence="1">
    <location>
        <begin position="357"/>
        <end position="378"/>
    </location>
</feature>
<dbReference type="Gene3D" id="2.60.40.200">
    <property type="entry name" value="Superoxide dismutase, copper/zinc binding domain"/>
    <property type="match status" value="2"/>
</dbReference>
<dbReference type="GO" id="GO:0006801">
    <property type="term" value="P:superoxide metabolic process"/>
    <property type="evidence" value="ECO:0007669"/>
    <property type="project" value="InterPro"/>
</dbReference>
<organism evidence="4 5">
    <name type="scientific">Heterostelium pallidum (strain ATCC 26659 / Pp 5 / PN500)</name>
    <name type="common">Cellular slime mold</name>
    <name type="synonym">Polysphondylium pallidum</name>
    <dbReference type="NCBI Taxonomy" id="670386"/>
    <lineage>
        <taxon>Eukaryota</taxon>
        <taxon>Amoebozoa</taxon>
        <taxon>Evosea</taxon>
        <taxon>Eumycetozoa</taxon>
        <taxon>Dictyostelia</taxon>
        <taxon>Acytosteliales</taxon>
        <taxon>Acytosteliaceae</taxon>
        <taxon>Heterostelium</taxon>
    </lineage>
</organism>
<protein>
    <submittedName>
        <fullName evidence="4">Superoxide dismutase</fullName>
    </submittedName>
</protein>
<dbReference type="EMBL" id="ADBJ01000038">
    <property type="protein sequence ID" value="EFA78001.1"/>
    <property type="molecule type" value="Genomic_DNA"/>
</dbReference>
<dbReference type="GeneID" id="31364125"/>
<evidence type="ECO:0000313" key="5">
    <source>
        <dbReference type="Proteomes" id="UP000001396"/>
    </source>
</evidence>
<evidence type="ECO:0000259" key="3">
    <source>
        <dbReference type="Pfam" id="PF00080"/>
    </source>
</evidence>
<keyword evidence="2" id="KW-0732">Signal</keyword>
<dbReference type="GO" id="GO:0005507">
    <property type="term" value="F:copper ion binding"/>
    <property type="evidence" value="ECO:0007669"/>
    <property type="project" value="InterPro"/>
</dbReference>
<dbReference type="InterPro" id="IPR036423">
    <property type="entry name" value="SOD-like_Cu/Zn_dom_sf"/>
</dbReference>
<gene>
    <name evidence="4" type="primary">sodB</name>
    <name evidence="4" type="ORF">PPL_08646</name>
</gene>
<dbReference type="PANTHER" id="PTHR10003">
    <property type="entry name" value="SUPEROXIDE DISMUTASE CU-ZN -RELATED"/>
    <property type="match status" value="1"/>
</dbReference>
<dbReference type="InterPro" id="IPR024134">
    <property type="entry name" value="SOD_Cu/Zn_/chaperone"/>
</dbReference>
<dbReference type="SUPFAM" id="SSF49329">
    <property type="entry name" value="Cu,Zn superoxide dismutase-like"/>
    <property type="match status" value="2"/>
</dbReference>
<feature type="signal peptide" evidence="2">
    <location>
        <begin position="1"/>
        <end position="19"/>
    </location>
</feature>
<comment type="caution">
    <text evidence="4">The sequence shown here is derived from an EMBL/GenBank/DDBJ whole genome shotgun (WGS) entry which is preliminary data.</text>
</comment>
<keyword evidence="5" id="KW-1185">Reference proteome</keyword>
<accession>D3BJC1</accession>
<dbReference type="OMA" id="VGGHWKT"/>
<reference evidence="4 5" key="1">
    <citation type="journal article" date="2011" name="Genome Res.">
        <title>Phylogeny-wide analysis of social amoeba genomes highlights ancient origins for complex intercellular communication.</title>
        <authorList>
            <person name="Heidel A.J."/>
            <person name="Lawal H.M."/>
            <person name="Felder M."/>
            <person name="Schilde C."/>
            <person name="Helps N.R."/>
            <person name="Tunggal B."/>
            <person name="Rivero F."/>
            <person name="John U."/>
            <person name="Schleicher M."/>
            <person name="Eichinger L."/>
            <person name="Platzer M."/>
            <person name="Noegel A.A."/>
            <person name="Schaap P."/>
            <person name="Gloeckner G."/>
        </authorList>
    </citation>
    <scope>NUCLEOTIDE SEQUENCE [LARGE SCALE GENOMIC DNA]</scope>
    <source>
        <strain evidence="5">ATCC 26659 / Pp 5 / PN500</strain>
    </source>
</reference>
<dbReference type="STRING" id="670386.D3BJC1"/>
<feature type="domain" description="Superoxide dismutase copper/zinc binding" evidence="3">
    <location>
        <begin position="203"/>
        <end position="331"/>
    </location>
</feature>
<dbReference type="Proteomes" id="UP000001396">
    <property type="component" value="Unassembled WGS sequence"/>
</dbReference>
<sequence>MKRVAILLTLSLMVALASAVSSFNYATCILQPVGNSGVSGNILIESRGGNIAFLTNLNGLTQTSHGMTIRTTGDIYGASTAGEVLGATAVPYDCSTVAGSIANVTNGVDGLYIKANLDISGANSIVGRVLAITDVAEGCNTTASATVLAQCVIGIGNKDFIPQGSGITPPASGIVNTIAYQAADASTPQSGICNLSPTTGNTVNGIVYFNLETNGSITVTAAINNLDTSSAHGIHIHGFGDLILANGSSVGGHWKTGSQVHNLPPNNTRELGDLGNVCVYESKIGYYKYNTDYFGNQNSVNNFIGRAVVIHAIRDAGFNATFGARIAQCVIGLGTATSHQTIPSTLSFASEPICTPDTTTTTGSTTTTTTTDATTTGTTTGSSSTIVPAFIMIISLISFLLL</sequence>
<dbReference type="FunCoup" id="D3BJC1">
    <property type="interactions" value="67"/>
</dbReference>
<name>D3BJC1_HETP5</name>
<dbReference type="AlphaFoldDB" id="D3BJC1"/>
<dbReference type="InParanoid" id="D3BJC1"/>
<evidence type="ECO:0000256" key="1">
    <source>
        <dbReference type="SAM" id="MobiDB-lite"/>
    </source>
</evidence>
<dbReference type="InterPro" id="IPR001424">
    <property type="entry name" value="SOD_Cu_Zn_dom"/>
</dbReference>
<evidence type="ECO:0000313" key="4">
    <source>
        <dbReference type="EMBL" id="EFA78001.1"/>
    </source>
</evidence>
<feature type="compositionally biased region" description="Low complexity" evidence="1">
    <location>
        <begin position="358"/>
        <end position="378"/>
    </location>
</feature>
<proteinExistence type="predicted"/>
<feature type="chain" id="PRO_5003041203" evidence="2">
    <location>
        <begin position="20"/>
        <end position="402"/>
    </location>
</feature>
<dbReference type="Pfam" id="PF00080">
    <property type="entry name" value="Sod_Cu"/>
    <property type="match status" value="1"/>
</dbReference>
<dbReference type="RefSeq" id="XP_020430129.1">
    <property type="nucleotide sequence ID" value="XM_020579454.1"/>
</dbReference>